<sequence length="303" mass="32941">MNVLARTARRSAGGSRRSSHRSFPPRPTGGERSQRGGPGTHRPLSAGETTRTVVPSRPSRRRPTRPHMSSSPARRKLVDRKSIRRGLPCLLAVAAAFSASVAFPSLATAAPADQGTPHGLIKTEDHTEVREITPVVAPKTFNALASKRLNYTQQVQQQNQWCWAATGASIEQTLGVTVSQTAFCAAGKGSSGGYCPNQPAQIPEIVRGFRGTGFNAQDARGTISFASITQQIDAGIPNLTGIYWTSGGGHAEVIYGYDTTNQSILVGDPWPTYQRYQTWSYNQYRSNAKFRWNDTIVNITKAR</sequence>
<proteinExistence type="predicted"/>
<keyword evidence="2" id="KW-0472">Membrane</keyword>
<keyword evidence="2" id="KW-0812">Transmembrane</keyword>
<dbReference type="Pfam" id="PF12385">
    <property type="entry name" value="Peptidase_C70"/>
    <property type="match status" value="1"/>
</dbReference>
<dbReference type="PATRIC" id="fig|1179773.3.peg.3528"/>
<gene>
    <name evidence="3" type="ordered locus">BN6_35260</name>
</gene>
<dbReference type="Proteomes" id="UP000006281">
    <property type="component" value="Chromosome"/>
</dbReference>
<keyword evidence="4" id="KW-1185">Reference proteome</keyword>
<evidence type="ECO:0008006" key="5">
    <source>
        <dbReference type="Google" id="ProtNLM"/>
    </source>
</evidence>
<evidence type="ECO:0000256" key="2">
    <source>
        <dbReference type="SAM" id="Phobius"/>
    </source>
</evidence>
<feature type="region of interest" description="Disordered" evidence="1">
    <location>
        <begin position="1"/>
        <end position="79"/>
    </location>
</feature>
<protein>
    <recommendedName>
        <fullName evidence="5">Peptidase C39-like domain-containing protein</fullName>
    </recommendedName>
</protein>
<dbReference type="Gene3D" id="3.90.70.10">
    <property type="entry name" value="Cysteine proteinases"/>
    <property type="match status" value="1"/>
</dbReference>
<dbReference type="EMBL" id="HE804045">
    <property type="protein sequence ID" value="CCH30824.1"/>
    <property type="molecule type" value="Genomic_DNA"/>
</dbReference>
<name>K0K1T5_SACES</name>
<dbReference type="STRING" id="1179773.BN6_35260"/>
<evidence type="ECO:0000256" key="1">
    <source>
        <dbReference type="SAM" id="MobiDB-lite"/>
    </source>
</evidence>
<reference evidence="3 4" key="1">
    <citation type="journal article" date="2012" name="BMC Genomics">
        <title>Complete genome sequence of Saccharothrix espanaensis DSM 44229T and comparison to the other completely sequenced Pseudonocardiaceae.</title>
        <authorList>
            <person name="Strobel T."/>
            <person name="Al-Dilaimi A."/>
            <person name="Blom J."/>
            <person name="Gessner A."/>
            <person name="Kalinowski J."/>
            <person name="Luzhetska M."/>
            <person name="Puhler A."/>
            <person name="Szczepanowski R."/>
            <person name="Bechthold A."/>
            <person name="Ruckert C."/>
        </authorList>
    </citation>
    <scope>NUCLEOTIDE SEQUENCE [LARGE SCALE GENOMIC DNA]</scope>
    <source>
        <strain evidence="4">ATCC 51144 / DSM 44229 / JCM 9112 / NBRC 15066 / NRRL 15764</strain>
    </source>
</reference>
<dbReference type="HOGENOM" id="CLU_085378_1_0_11"/>
<dbReference type="InterPro" id="IPR022118">
    <property type="entry name" value="Peptidase_C70_AvrRpt2"/>
</dbReference>
<feature type="transmembrane region" description="Helical" evidence="2">
    <location>
        <begin position="86"/>
        <end position="107"/>
    </location>
</feature>
<dbReference type="AlphaFoldDB" id="K0K1T5"/>
<dbReference type="KEGG" id="sesp:BN6_35260"/>
<evidence type="ECO:0000313" key="4">
    <source>
        <dbReference type="Proteomes" id="UP000006281"/>
    </source>
</evidence>
<organism evidence="3 4">
    <name type="scientific">Saccharothrix espanaensis (strain ATCC 51144 / DSM 44229 / JCM 9112 / NBRC 15066 / NRRL 15764)</name>
    <dbReference type="NCBI Taxonomy" id="1179773"/>
    <lineage>
        <taxon>Bacteria</taxon>
        <taxon>Bacillati</taxon>
        <taxon>Actinomycetota</taxon>
        <taxon>Actinomycetes</taxon>
        <taxon>Pseudonocardiales</taxon>
        <taxon>Pseudonocardiaceae</taxon>
        <taxon>Saccharothrix</taxon>
    </lineage>
</organism>
<dbReference type="eggNOG" id="COG3271">
    <property type="taxonomic scope" value="Bacteria"/>
</dbReference>
<evidence type="ECO:0000313" key="3">
    <source>
        <dbReference type="EMBL" id="CCH30824.1"/>
    </source>
</evidence>
<accession>K0K1T5</accession>
<keyword evidence="2" id="KW-1133">Transmembrane helix</keyword>